<sequence length="464" mass="53087">MADPGQDIPAPTRVLFDAALVDNDVCDMPYIDHADSELARPENAANAVEQAVKLQKEYFSNSFLNGIQPHDWMSNEQSDFSSSKAAALQAEWPTIQTLLTAPAPPTSPSIKRPQTKGDTLFNLRTFTEQFKFPLKRLLEWPVGTGLNRVIFLFMHPQNEKEFEPVISALHSLDLEVYSLARPGSWRWFSNHYRSGVIIIQAEYVGQVGAIPDFRDFLKRSFNIWQFGASPMIRYQGIHRLFKKGQSMLMTDEMLTADPEQALLMINSIHDKHKRVWKYKRAVEEKEDAEIAAALKGAAQKEAAQKETRAARIEAAQYSVPKLVFRAGVIPWLIQHSRTATRDPSNMNELIKRIRELQIEYDPDHEKQPPHDIHHPDCCFVGVPLPRRNNGGKQRLTEPRTEQQVTDTDELVAWFAGWAIFQSKSIRRNVVLHPTAIPQWSTKYNHLIFISTNTELRDFLSLKPQ</sequence>
<reference evidence="1 3" key="1">
    <citation type="submission" date="2020-01" db="EMBL/GenBank/DDBJ databases">
        <authorList>
            <consortium name="DOE Joint Genome Institute"/>
            <person name="Haridas S."/>
            <person name="Albert R."/>
            <person name="Binder M."/>
            <person name="Bloem J."/>
            <person name="Labutti K."/>
            <person name="Salamov A."/>
            <person name="Andreopoulos B."/>
            <person name="Baker S.E."/>
            <person name="Barry K."/>
            <person name="Bills G."/>
            <person name="Bluhm B.H."/>
            <person name="Cannon C."/>
            <person name="Castanera R."/>
            <person name="Culley D.E."/>
            <person name="Daum C."/>
            <person name="Ezra D."/>
            <person name="Gonzalez J.B."/>
            <person name="Henrissat B."/>
            <person name="Kuo A."/>
            <person name="Liang C."/>
            <person name="Lipzen A."/>
            <person name="Lutzoni F."/>
            <person name="Magnuson J."/>
            <person name="Mondo S."/>
            <person name="Nolan M."/>
            <person name="Ohm R."/>
            <person name="Pangilinan J."/>
            <person name="Park H.-J."/>
            <person name="Ramirez L."/>
            <person name="Alfaro M."/>
            <person name="Sun H."/>
            <person name="Tritt A."/>
            <person name="Yoshinaga Y."/>
            <person name="Zwiers L.-H."/>
            <person name="Turgeon B.G."/>
            <person name="Goodwin S.B."/>
            <person name="Spatafora J.W."/>
            <person name="Crous P.W."/>
            <person name="Grigoriev I.V."/>
        </authorList>
    </citation>
    <scope>NUCLEOTIDE SEQUENCE</scope>
    <source>
        <strain evidence="1 3">CBS 781.70</strain>
    </source>
</reference>
<evidence type="ECO:0000313" key="1">
    <source>
        <dbReference type="EMBL" id="KAF1814412.1"/>
    </source>
</evidence>
<dbReference type="RefSeq" id="XP_033536043.1">
    <property type="nucleotide sequence ID" value="XM_033681135.1"/>
</dbReference>
<dbReference type="OrthoDB" id="1918685at2759"/>
<evidence type="ECO:0000313" key="2">
    <source>
        <dbReference type="Proteomes" id="UP000504638"/>
    </source>
</evidence>
<protein>
    <submittedName>
        <fullName evidence="1 3">Uncharacterized protein</fullName>
    </submittedName>
</protein>
<dbReference type="AlphaFoldDB" id="A0A6G1G8V2"/>
<accession>A0A6G1G8V2</accession>
<reference evidence="3" key="3">
    <citation type="submission" date="2025-04" db="UniProtKB">
        <authorList>
            <consortium name="RefSeq"/>
        </authorList>
    </citation>
    <scope>IDENTIFICATION</scope>
    <source>
        <strain evidence="3">CBS 781.70</strain>
    </source>
</reference>
<keyword evidence="2" id="KW-1185">Reference proteome</keyword>
<dbReference type="Proteomes" id="UP000504638">
    <property type="component" value="Unplaced"/>
</dbReference>
<evidence type="ECO:0000313" key="3">
    <source>
        <dbReference type="RefSeq" id="XP_033536043.1"/>
    </source>
</evidence>
<proteinExistence type="predicted"/>
<organism evidence="1">
    <name type="scientific">Eremomyces bilateralis CBS 781.70</name>
    <dbReference type="NCBI Taxonomy" id="1392243"/>
    <lineage>
        <taxon>Eukaryota</taxon>
        <taxon>Fungi</taxon>
        <taxon>Dikarya</taxon>
        <taxon>Ascomycota</taxon>
        <taxon>Pezizomycotina</taxon>
        <taxon>Dothideomycetes</taxon>
        <taxon>Dothideomycetes incertae sedis</taxon>
        <taxon>Eremomycetales</taxon>
        <taxon>Eremomycetaceae</taxon>
        <taxon>Eremomyces</taxon>
    </lineage>
</organism>
<reference evidence="3" key="2">
    <citation type="submission" date="2020-04" db="EMBL/GenBank/DDBJ databases">
        <authorList>
            <consortium name="NCBI Genome Project"/>
        </authorList>
    </citation>
    <scope>NUCLEOTIDE SEQUENCE</scope>
    <source>
        <strain evidence="3">CBS 781.70</strain>
    </source>
</reference>
<gene>
    <name evidence="1 3" type="ORF">P152DRAFT_472182</name>
</gene>
<dbReference type="GeneID" id="54421705"/>
<name>A0A6G1G8V2_9PEZI</name>
<dbReference type="EMBL" id="ML975153">
    <property type="protein sequence ID" value="KAF1814412.1"/>
    <property type="molecule type" value="Genomic_DNA"/>
</dbReference>